<accession>A0A8S3QTU7</accession>
<organism evidence="1 2">
    <name type="scientific">Mytilus edulis</name>
    <name type="common">Blue mussel</name>
    <dbReference type="NCBI Taxonomy" id="6550"/>
    <lineage>
        <taxon>Eukaryota</taxon>
        <taxon>Metazoa</taxon>
        <taxon>Spiralia</taxon>
        <taxon>Lophotrochozoa</taxon>
        <taxon>Mollusca</taxon>
        <taxon>Bivalvia</taxon>
        <taxon>Autobranchia</taxon>
        <taxon>Pteriomorphia</taxon>
        <taxon>Mytilida</taxon>
        <taxon>Mytiloidea</taxon>
        <taxon>Mytilidae</taxon>
        <taxon>Mytilinae</taxon>
        <taxon>Mytilus</taxon>
    </lineage>
</organism>
<protein>
    <submittedName>
        <fullName evidence="1">Uncharacterized protein</fullName>
    </submittedName>
</protein>
<comment type="caution">
    <text evidence="1">The sequence shown here is derived from an EMBL/GenBank/DDBJ whole genome shotgun (WGS) entry which is preliminary data.</text>
</comment>
<evidence type="ECO:0000313" key="1">
    <source>
        <dbReference type="EMBL" id="CAG2198332.1"/>
    </source>
</evidence>
<dbReference type="EMBL" id="CAJPWZ010000676">
    <property type="protein sequence ID" value="CAG2198332.1"/>
    <property type="molecule type" value="Genomic_DNA"/>
</dbReference>
<dbReference type="Proteomes" id="UP000683360">
    <property type="component" value="Unassembled WGS sequence"/>
</dbReference>
<sequence>MKICDGDGFDFHFVLLPKAGEIKFHKYSKKDLNEVQWSYYDIFRKQLSCVIKRLDGENISRNTFKKNVISDIRKLYVLPDDRQFILQIMDLALSQIEEVSNFEPVLIAFKFGDRDRCDRIDLKNVFEAARVTVHVALTISSPILNQSLFWSRFGIQDLVGERGNIVSALSISSCANFQSNLDGRGMDITADLRKILLFPNSLTFIQFYADTPHLHSKYLHPVFGAIVSCGMLHEKVQVALENHARNI</sequence>
<evidence type="ECO:0000313" key="2">
    <source>
        <dbReference type="Proteomes" id="UP000683360"/>
    </source>
</evidence>
<gene>
    <name evidence="1" type="ORF">MEDL_13147</name>
</gene>
<proteinExistence type="predicted"/>
<dbReference type="AlphaFoldDB" id="A0A8S3QTU7"/>
<reference evidence="1" key="1">
    <citation type="submission" date="2021-03" db="EMBL/GenBank/DDBJ databases">
        <authorList>
            <person name="Bekaert M."/>
        </authorList>
    </citation>
    <scope>NUCLEOTIDE SEQUENCE</scope>
</reference>
<name>A0A8S3QTU7_MYTED</name>
<keyword evidence="2" id="KW-1185">Reference proteome</keyword>
<dbReference type="OrthoDB" id="8541140at2759"/>